<dbReference type="GO" id="GO:0004061">
    <property type="term" value="F:arylformamidase activity"/>
    <property type="evidence" value="ECO:0007669"/>
    <property type="project" value="InterPro"/>
</dbReference>
<dbReference type="PANTHER" id="PTHR34861:SF11">
    <property type="entry name" value="CYCLASE"/>
    <property type="match status" value="1"/>
</dbReference>
<comment type="similarity">
    <text evidence="1">Belongs to the Cyclase 1 superfamily.</text>
</comment>
<dbReference type="PANTHER" id="PTHR34861">
    <property type="match status" value="1"/>
</dbReference>
<dbReference type="SUPFAM" id="SSF102198">
    <property type="entry name" value="Putative cyclase"/>
    <property type="match status" value="1"/>
</dbReference>
<sequence>MSSNKLPQRPLFASLPLHESDPPFSAWGLYGPDDQLGALNLLTDECVMEATKEIKSGMRIGLNLPLNVPSPPSHGRLPFTHKVVHKAPRNVHDDVVEMNTQVGYIMMEAVETGKLIVMKCSTQWDGFRHYGYQTENVCYNGVAIPEISGPNAGLKLGIQSWCDQGIVGRGVLLDYLRFAESVGKEYKLLENHTISLSELKACAKAQNVTFRLGDILIIRSGWTKGYLELDATGRQAWAERTPARLGGVATLKEMAEWLWETGFSAVASDATAFESLPFNPAGEPGGLEKISLHEILLAGWGVPIGEMWNLERLSEECAKHNRYSFFLTSMPLNIPGGIAGPANVLAIF</sequence>
<dbReference type="Gene3D" id="3.50.30.50">
    <property type="entry name" value="Putative cyclase"/>
    <property type="match status" value="1"/>
</dbReference>
<gene>
    <name evidence="2" type="ORF">LAWI1_G008038</name>
</gene>
<evidence type="ECO:0000256" key="1">
    <source>
        <dbReference type="ARBA" id="ARBA00007865"/>
    </source>
</evidence>
<keyword evidence="3" id="KW-1185">Reference proteome</keyword>
<organism evidence="2 3">
    <name type="scientific">Lachnellula willkommii</name>
    <dbReference type="NCBI Taxonomy" id="215461"/>
    <lineage>
        <taxon>Eukaryota</taxon>
        <taxon>Fungi</taxon>
        <taxon>Dikarya</taxon>
        <taxon>Ascomycota</taxon>
        <taxon>Pezizomycotina</taxon>
        <taxon>Leotiomycetes</taxon>
        <taxon>Helotiales</taxon>
        <taxon>Lachnaceae</taxon>
        <taxon>Lachnellula</taxon>
    </lineage>
</organism>
<accession>A0A559LZT7</accession>
<proteinExistence type="inferred from homology"/>
<dbReference type="AlphaFoldDB" id="A0A559LZT7"/>
<dbReference type="EMBL" id="QGML01003943">
    <property type="protein sequence ID" value="TVY86222.1"/>
    <property type="molecule type" value="Genomic_DNA"/>
</dbReference>
<dbReference type="InterPro" id="IPR037175">
    <property type="entry name" value="KFase_sf"/>
</dbReference>
<dbReference type="InterPro" id="IPR007325">
    <property type="entry name" value="KFase/CYL"/>
</dbReference>
<name>A0A559LZT7_9HELO</name>
<reference evidence="2 3" key="1">
    <citation type="submission" date="2018-05" db="EMBL/GenBank/DDBJ databases">
        <title>Genome sequencing and assembly of the regulated plant pathogen Lachnellula willkommii and related sister species for the development of diagnostic species identification markers.</title>
        <authorList>
            <person name="Giroux E."/>
            <person name="Bilodeau G."/>
        </authorList>
    </citation>
    <scope>NUCLEOTIDE SEQUENCE [LARGE SCALE GENOMIC DNA]</scope>
    <source>
        <strain evidence="2 3">CBS 172.35</strain>
    </source>
</reference>
<protein>
    <recommendedName>
        <fullName evidence="4">Cyclase</fullName>
    </recommendedName>
</protein>
<evidence type="ECO:0008006" key="4">
    <source>
        <dbReference type="Google" id="ProtNLM"/>
    </source>
</evidence>
<dbReference type="GO" id="GO:0019441">
    <property type="term" value="P:L-tryptophan catabolic process to kynurenine"/>
    <property type="evidence" value="ECO:0007669"/>
    <property type="project" value="InterPro"/>
</dbReference>
<comment type="caution">
    <text evidence="2">The sequence shown here is derived from an EMBL/GenBank/DDBJ whole genome shotgun (WGS) entry which is preliminary data.</text>
</comment>
<dbReference type="Pfam" id="PF04199">
    <property type="entry name" value="Cyclase"/>
    <property type="match status" value="1"/>
</dbReference>
<dbReference type="Proteomes" id="UP000315522">
    <property type="component" value="Unassembled WGS sequence"/>
</dbReference>
<evidence type="ECO:0000313" key="3">
    <source>
        <dbReference type="Proteomes" id="UP000315522"/>
    </source>
</evidence>
<evidence type="ECO:0000313" key="2">
    <source>
        <dbReference type="EMBL" id="TVY86222.1"/>
    </source>
</evidence>